<feature type="domain" description="URB1 C-terminal" evidence="3">
    <location>
        <begin position="1488"/>
        <end position="1678"/>
    </location>
</feature>
<dbReference type="Pfam" id="PF11707">
    <property type="entry name" value="Npa1"/>
    <property type="match status" value="1"/>
</dbReference>
<dbReference type="GO" id="GO:0000466">
    <property type="term" value="P:maturation of 5.8S rRNA from tricistronic rRNA transcript (SSU-rRNA, 5.8S rRNA, LSU-rRNA)"/>
    <property type="evidence" value="ECO:0007669"/>
    <property type="project" value="TreeGrafter"/>
</dbReference>
<evidence type="ECO:0000256" key="1">
    <source>
        <dbReference type="SAM" id="Phobius"/>
    </source>
</evidence>
<feature type="transmembrane region" description="Helical" evidence="1">
    <location>
        <begin position="208"/>
        <end position="229"/>
    </location>
</feature>
<keyword evidence="1" id="KW-0472">Membrane</keyword>
<keyword evidence="1" id="KW-0812">Transmembrane</keyword>
<accession>A0A7M5VE34</accession>
<dbReference type="PANTHER" id="PTHR13500">
    <property type="entry name" value="NUCLEOLAR PRERIBOSOMAL-ASSOCIATED PROTEIN 1"/>
    <property type="match status" value="1"/>
</dbReference>
<dbReference type="EnsemblMetazoa" id="CLYHEMT011406.1">
    <property type="protein sequence ID" value="CLYHEMP011406.1"/>
    <property type="gene ID" value="CLYHEMG011406"/>
</dbReference>
<sequence length="1875" mass="214809">ILEKKKKNCIKMKRRNEDTNGVETIDKKSKTESTSDVTNLVASLIERLKEDQNTLPGLKEFAKQCHKEDVNHTFVSMYLKNSPECKDLFALFEVVGRPEPEKLELIWEAFEGILSVTSQNKDDRLMHSSAIFLINKIIQNHMKLLYSSLSTASKDSLTKAALKLMTYMIAQDSQLLRDIALTFDFSLKGFRAASHRRNRKVKPDVRTCFLRFCLAFFAFGDITIIIKLLEEKGLGALILNDLHQDSVDSILAVIQTLQSKVVEDEKIMKKTKLVFFNASVMSKLTTLVKNPVPDIRQAALSIITVLTTDTKCGICFFPKENESITKLLNPVLLKYLQYIKASLLSNQSLGDLAVNILEKSKDLIVPFMSNLNLQMEVRPSESWFSNMKFITELWKKIPLISNINESETTTPASLTNDFNFWLKLIIPPTIKKSHMITALKSKHVKVQMAILDLLDIILKRCMDMKQLLTQHKCSEDVLDSTKNNLLHELPEVNHFVTLRQNLILRKNGKEETANEKTPVLEDKAVQATEEERLNLLFSTTKMLSYYQQIKNSCITESGYNICKLLLEESIMGNDGIAETVLDVMLLEDGDNTRMWLEKKLPGGVNVIQLTLDIIVKFQQNDDVVKRGRQLLFKILNAIECLQTHSDEVDIWISTLLSMKTGDEEEIEKGKKCQNEINRFFSNALFKLLNDPYKHQQEVDNILKESRNMDVEEGEEKPFTPIAMILVRIFKKTTATDVSYDFLKLACKQILFCQQSPLPFTKLLVKECDDEKYGDLLAFAKQLLHCLKLNDSFVDELNTIVTSEDTRTDSSNNLVDFMQDSLQLSSQTTNKSEFKKKLKSLLSAIDNDETFININQTTLSNILYCLVKILFYIEVPSKSVENFSKVLEIIADQIESVLTTQNESTQQFSSILVKLYNETLSSPNTESWQIFSRRLLKACLAVLQDGQILSDMLDKILNNLKDKNIEILESIVPSLNEESVTKVFKVLVEMIFATGFNNLKTETIEIVIRISNVLPANRTTSFKQILNEKQITELFKYAVEGQNQLLVELCYKLYFLSPTMALVNDTDSLQQLMATKHQAFMELLLKTNLQFRQLFIACIGKSDIVINEQSIDLLSPLLYITLKLTVAEDLPEDFTPKMIVDTWNHIFSAGRKVQYQDIRLLDETAHLQSNERFNQVVLHLLSNLQNNDDINVVKAALAFINDHLTKTDESFRIYLVGELITNFLHYKDDSKLQEMFAGSLVKTLENFSYSLTLKRKFSLVGHWKTFVVEILKKHFTNTKYMDLLSSAIKKLYGTFSSTFETKTGVSLKDLHNMVVSHSKFLALLIDEDNQHAPIKDALVSLLLCITEQCSDVCNFSFSSLLYMAYSATLSKRDQNILALLKIYEVNGCMNQSPTMWGQQAIEAYKEKTDSNALAKEISSYRILSKLDAKKTFKSAIKFPVHLKLNENYACGEEEEEELYDPRFLLMLFSFILRPGNNVDCKHFLESNCLAVTIASLTSHDISIRKIGYVVIAQYNEFLEGARFREKAQVDYMMMLLKHSIFEEHMMLPSVWAVLVIRYLSLLSHPDQYFYSLLNHQLLRKPIMYVKDIPFIFVQFLHSNTLEHQSERAWILKLLLNGLKDDYAYYMYKKNQVFELATSLYDSGISEKKSKALILDLIKRACSINHAVFDLVLKNGLLSWINLQLEKHSSPENKGKFIDILDTLACTLEKEHKKETGQSQTSVPRQLPIEMLTICCNCLNDHKSLAKESLTKLCHILNWLLHLPNHFGNLVTTLNLEEKKRILSLFESNIIDGDENEKVENFKTFAKVLIKLLKKSDAGGLLEDFSWTNLKKNLPEVDQGFTGDVSLDVLGVCKKQPFEMKFVNQFLLSDYVIQCQH</sequence>
<evidence type="ECO:0000259" key="3">
    <source>
        <dbReference type="Pfam" id="PF16201"/>
    </source>
</evidence>
<dbReference type="InterPro" id="IPR032436">
    <property type="entry name" value="URB1_C"/>
</dbReference>
<dbReference type="Proteomes" id="UP000594262">
    <property type="component" value="Unplaced"/>
</dbReference>
<protein>
    <recommendedName>
        <fullName evidence="6">Nucleolar pre-ribosomal-associated protein 1</fullName>
    </recommendedName>
</protein>
<dbReference type="PANTHER" id="PTHR13500:SF0">
    <property type="entry name" value="NUCLEOLAR PRE-RIBOSOMAL-ASSOCIATED PROTEIN 1"/>
    <property type="match status" value="1"/>
</dbReference>
<dbReference type="SUPFAM" id="SSF48371">
    <property type="entry name" value="ARM repeat"/>
    <property type="match status" value="2"/>
</dbReference>
<evidence type="ECO:0008006" key="6">
    <source>
        <dbReference type="Google" id="ProtNLM"/>
    </source>
</evidence>
<evidence type="ECO:0000313" key="4">
    <source>
        <dbReference type="EnsemblMetazoa" id="CLYHEMP011406.1"/>
    </source>
</evidence>
<reference evidence="4" key="1">
    <citation type="submission" date="2021-01" db="UniProtKB">
        <authorList>
            <consortium name="EnsemblMetazoa"/>
        </authorList>
    </citation>
    <scope>IDENTIFICATION</scope>
</reference>
<dbReference type="OrthoDB" id="72892at2759"/>
<dbReference type="InterPro" id="IPR039844">
    <property type="entry name" value="URB1"/>
</dbReference>
<evidence type="ECO:0000259" key="2">
    <source>
        <dbReference type="Pfam" id="PF11707"/>
    </source>
</evidence>
<name>A0A7M5VE34_9CNID</name>
<keyword evidence="1" id="KW-1133">Transmembrane helix</keyword>
<dbReference type="GO" id="GO:0000463">
    <property type="term" value="P:maturation of LSU-rRNA from tricistronic rRNA transcript (SSU-rRNA, 5.8S rRNA, LSU-rRNA)"/>
    <property type="evidence" value="ECO:0007669"/>
    <property type="project" value="TreeGrafter"/>
</dbReference>
<organism evidence="4 5">
    <name type="scientific">Clytia hemisphaerica</name>
    <dbReference type="NCBI Taxonomy" id="252671"/>
    <lineage>
        <taxon>Eukaryota</taxon>
        <taxon>Metazoa</taxon>
        <taxon>Cnidaria</taxon>
        <taxon>Hydrozoa</taxon>
        <taxon>Hydroidolina</taxon>
        <taxon>Leptothecata</taxon>
        <taxon>Obeliida</taxon>
        <taxon>Clytiidae</taxon>
        <taxon>Clytia</taxon>
    </lineage>
</organism>
<dbReference type="GO" id="GO:0005730">
    <property type="term" value="C:nucleolus"/>
    <property type="evidence" value="ECO:0007669"/>
    <property type="project" value="TreeGrafter"/>
</dbReference>
<keyword evidence="5" id="KW-1185">Reference proteome</keyword>
<proteinExistence type="predicted"/>
<feature type="domain" description="URB1 N-terminal" evidence="2">
    <location>
        <begin position="85"/>
        <end position="386"/>
    </location>
</feature>
<dbReference type="Pfam" id="PF16201">
    <property type="entry name" value="NopRA1"/>
    <property type="match status" value="1"/>
</dbReference>
<dbReference type="InterPro" id="IPR016024">
    <property type="entry name" value="ARM-type_fold"/>
</dbReference>
<dbReference type="InterPro" id="IPR021714">
    <property type="entry name" value="URB1_N"/>
</dbReference>
<evidence type="ECO:0000313" key="5">
    <source>
        <dbReference type="Proteomes" id="UP000594262"/>
    </source>
</evidence>